<feature type="signal peptide" evidence="1">
    <location>
        <begin position="1"/>
        <end position="19"/>
    </location>
</feature>
<dbReference type="EMBL" id="FPBK01000002">
    <property type="protein sequence ID" value="SFU39579.1"/>
    <property type="molecule type" value="Genomic_DNA"/>
</dbReference>
<name>A0A1I7FTN5_9FLAO</name>
<dbReference type="Proteomes" id="UP000199138">
    <property type="component" value="Unassembled WGS sequence"/>
</dbReference>
<evidence type="ECO:0000256" key="1">
    <source>
        <dbReference type="SAM" id="SignalP"/>
    </source>
</evidence>
<reference evidence="2 3" key="1">
    <citation type="submission" date="2016-10" db="EMBL/GenBank/DDBJ databases">
        <authorList>
            <person name="de Groot N.N."/>
        </authorList>
    </citation>
    <scope>NUCLEOTIDE SEQUENCE [LARGE SCALE GENOMIC DNA]</scope>
    <source>
        <strain evidence="2 3">CGMCC 1.12333</strain>
    </source>
</reference>
<dbReference type="SUPFAM" id="SSF52317">
    <property type="entry name" value="Class I glutamine amidotransferase-like"/>
    <property type="match status" value="1"/>
</dbReference>
<dbReference type="RefSeq" id="WP_093023909.1">
    <property type="nucleotide sequence ID" value="NZ_FPBK01000002.1"/>
</dbReference>
<protein>
    <submittedName>
        <fullName evidence="2">GlcNAc-PI de-N-acetylase</fullName>
    </submittedName>
</protein>
<organism evidence="2 3">
    <name type="scientific">Pustulibacterium marinum</name>
    <dbReference type="NCBI Taxonomy" id="1224947"/>
    <lineage>
        <taxon>Bacteria</taxon>
        <taxon>Pseudomonadati</taxon>
        <taxon>Bacteroidota</taxon>
        <taxon>Flavobacteriia</taxon>
        <taxon>Flavobacteriales</taxon>
        <taxon>Flavobacteriaceae</taxon>
        <taxon>Pustulibacterium</taxon>
    </lineage>
</organism>
<keyword evidence="1" id="KW-0732">Signal</keyword>
<proteinExistence type="predicted"/>
<dbReference type="InterPro" id="IPR003737">
    <property type="entry name" value="GlcNAc_PI_deacetylase-related"/>
</dbReference>
<dbReference type="STRING" id="1224947.SAMN05216480_102228"/>
<evidence type="ECO:0000313" key="2">
    <source>
        <dbReference type="EMBL" id="SFU39579.1"/>
    </source>
</evidence>
<evidence type="ECO:0000313" key="3">
    <source>
        <dbReference type="Proteomes" id="UP000199138"/>
    </source>
</evidence>
<dbReference type="InterPro" id="IPR024078">
    <property type="entry name" value="LmbE-like_dom_sf"/>
</dbReference>
<keyword evidence="3" id="KW-1185">Reference proteome</keyword>
<dbReference type="InterPro" id="IPR029062">
    <property type="entry name" value="Class_I_gatase-like"/>
</dbReference>
<accession>A0A1I7FTN5</accession>
<dbReference type="AlphaFoldDB" id="A0A1I7FTN5"/>
<dbReference type="Gene3D" id="3.40.50.10320">
    <property type="entry name" value="LmbE-like"/>
    <property type="match status" value="1"/>
</dbReference>
<sequence length="840" mass="94496">MRKILAIVISFTFTSLSFAQKPTTYNASEIYEQIQKLNFLGTALYVAAHPDDENTALIAYLSNHTKARTGYLSLTRGDGGQNLIGTELRELLGVLRTEELLAARRVDGGEQFFSRANDFGYSKHPSETLEFWNEDDVLADVVWTMRNFKPDIIINRFDHRTPGTTHGHHTTSAILSVTAFDKVNDPKAFPDQLQYTETWQPKRMFFNTNWWFYGSKEAFDKADKSKMISVDDGVYYPLKGKSNGEIAGLSRSQHRCQGFGTAGTRGSNTEYLELIKGEMPSNEEDLFSGINTTWTRVKGGKAIGNILENVEANFNFSHPETHVSELLKAYKLIQNLEDSYWRTYKSNEIKQIIQACCGLYIQANSVNASVTPGNSATIQLEITNRSHQNIVLQNVAIDKDNQAKTFQKSLPYNQENTFDFSVTIPKNSAYSTPYWLMEEGTLGMYKVDKQKLIGKPETPAPVNATISLLIDDTPITFTKSVVYKKVYPDKGETFEPFHILPEVTASIAKDVIIFSNSDTQEIEVTVRAGKDHTEGVVSLSIPKEWEVFPKEIAFSINEKNDIQQLKFSVTPPKQESVGSVQPIVTINNQQYDKKLVTIDYDHIPKQSVLLPATSKIVRLNIDKAGEHIGYIAGAGDKIPESLQEIGYFVSIIDPELITEGNLSQYDAIVIGIRAYNTVNTLPYKQQFLESYVKNGGTVIAQYNTNRRLLTDHLTPYKMSLSYDRVTDENATVTFLEKDSPILNFPNKITQKDFDGWTQERGLYFPNSWDEAFTPILSMHDKGEEAKKGSLLVAKYGEGYYIYTGLSFFRELPAGVPGAFKLFTNLISVGKSELPKDKIKG</sequence>
<gene>
    <name evidence="2" type="ORF">SAMN05216480_102228</name>
</gene>
<dbReference type="Pfam" id="PF02585">
    <property type="entry name" value="PIG-L"/>
    <property type="match status" value="1"/>
</dbReference>
<feature type="chain" id="PRO_5011459740" evidence="1">
    <location>
        <begin position="20"/>
        <end position="840"/>
    </location>
</feature>
<dbReference type="OrthoDB" id="9759749at2"/>
<dbReference type="SUPFAM" id="SSF102588">
    <property type="entry name" value="LmbE-like"/>
    <property type="match status" value="1"/>
</dbReference>